<comment type="caution">
    <text evidence="2">The sequence shown here is derived from an EMBL/GenBank/DDBJ whole genome shotgun (WGS) entry which is preliminary data.</text>
</comment>
<proteinExistence type="predicted"/>
<evidence type="ECO:0000313" key="3">
    <source>
        <dbReference type="Proteomes" id="UP001162483"/>
    </source>
</evidence>
<evidence type="ECO:0000313" key="2">
    <source>
        <dbReference type="EMBL" id="CAI9535095.1"/>
    </source>
</evidence>
<protein>
    <submittedName>
        <fullName evidence="2">Uncharacterized protein</fullName>
    </submittedName>
</protein>
<evidence type="ECO:0000256" key="1">
    <source>
        <dbReference type="SAM" id="MobiDB-lite"/>
    </source>
</evidence>
<sequence>MGHYSSHNTNDGELFLPAIPMMGNYSSQQYQ</sequence>
<gene>
    <name evidence="2" type="ORF">SPARVUS_LOCUS797680</name>
</gene>
<feature type="compositionally biased region" description="Polar residues" evidence="1">
    <location>
        <begin position="1"/>
        <end position="11"/>
    </location>
</feature>
<organism evidence="2 3">
    <name type="scientific">Staurois parvus</name>
    <dbReference type="NCBI Taxonomy" id="386267"/>
    <lineage>
        <taxon>Eukaryota</taxon>
        <taxon>Metazoa</taxon>
        <taxon>Chordata</taxon>
        <taxon>Craniata</taxon>
        <taxon>Vertebrata</taxon>
        <taxon>Euteleostomi</taxon>
        <taxon>Amphibia</taxon>
        <taxon>Batrachia</taxon>
        <taxon>Anura</taxon>
        <taxon>Neobatrachia</taxon>
        <taxon>Ranoidea</taxon>
        <taxon>Ranidae</taxon>
        <taxon>Staurois</taxon>
    </lineage>
</organism>
<name>A0ABN9AIS4_9NEOB</name>
<dbReference type="Proteomes" id="UP001162483">
    <property type="component" value="Unassembled WGS sequence"/>
</dbReference>
<accession>A0ABN9AIS4</accession>
<feature type="region of interest" description="Disordered" evidence="1">
    <location>
        <begin position="1"/>
        <end position="31"/>
    </location>
</feature>
<dbReference type="EMBL" id="CATNWA010000243">
    <property type="protein sequence ID" value="CAI9535095.1"/>
    <property type="molecule type" value="Genomic_DNA"/>
</dbReference>
<keyword evidence="3" id="KW-1185">Reference proteome</keyword>
<reference evidence="2" key="1">
    <citation type="submission" date="2023-05" db="EMBL/GenBank/DDBJ databases">
        <authorList>
            <person name="Stuckert A."/>
        </authorList>
    </citation>
    <scope>NUCLEOTIDE SEQUENCE</scope>
</reference>